<dbReference type="AlphaFoldDB" id="A0A3S4Z1G6"/>
<dbReference type="EMBL" id="LR134533">
    <property type="protein sequence ID" value="VEJ49376.1"/>
    <property type="molecule type" value="Genomic_DNA"/>
</dbReference>
<dbReference type="PANTHER" id="PTHR30591:SF1">
    <property type="entry name" value="RECBCD ENZYME SUBUNIT RECC"/>
    <property type="match status" value="1"/>
</dbReference>
<keyword evidence="8 10" id="KW-0238">DNA-binding</keyword>
<dbReference type="RefSeq" id="WP_050793677.1">
    <property type="nucleotide sequence ID" value="NZ_CAUJRG010000003.1"/>
</dbReference>
<keyword evidence="6 10" id="KW-0269">Exonuclease</keyword>
<evidence type="ECO:0000259" key="11">
    <source>
        <dbReference type="Pfam" id="PF17946"/>
    </source>
</evidence>
<evidence type="ECO:0000256" key="2">
    <source>
        <dbReference type="ARBA" id="ARBA00022741"/>
    </source>
</evidence>
<dbReference type="Pfam" id="PF04257">
    <property type="entry name" value="Exonuc_V_gamma"/>
    <property type="match status" value="1"/>
</dbReference>
<keyword evidence="13" id="KW-1185">Reference proteome</keyword>
<reference evidence="12 13" key="1">
    <citation type="submission" date="2018-12" db="EMBL/GenBank/DDBJ databases">
        <authorList>
            <consortium name="Pathogen Informatics"/>
        </authorList>
    </citation>
    <scope>NUCLEOTIDE SEQUENCE [LARGE SCALE GENOMIC DNA]</scope>
    <source>
        <strain evidence="12 13">NCTC12742</strain>
    </source>
</reference>
<evidence type="ECO:0000256" key="8">
    <source>
        <dbReference type="ARBA" id="ARBA00023125"/>
    </source>
</evidence>
<dbReference type="Gene3D" id="3.40.50.300">
    <property type="entry name" value="P-loop containing nucleotide triphosphate hydrolases"/>
    <property type="match status" value="2"/>
</dbReference>
<evidence type="ECO:0000256" key="3">
    <source>
        <dbReference type="ARBA" id="ARBA00022763"/>
    </source>
</evidence>
<feature type="domain" description="RecC C-terminal" evidence="11">
    <location>
        <begin position="783"/>
        <end position="1001"/>
    </location>
</feature>
<evidence type="ECO:0000313" key="13">
    <source>
        <dbReference type="Proteomes" id="UP000272771"/>
    </source>
</evidence>
<dbReference type="InterPro" id="IPR027417">
    <property type="entry name" value="P-loop_NTPase"/>
</dbReference>
<dbReference type="Gene3D" id="3.40.50.10930">
    <property type="match status" value="1"/>
</dbReference>
<evidence type="ECO:0000256" key="7">
    <source>
        <dbReference type="ARBA" id="ARBA00022840"/>
    </source>
</evidence>
<dbReference type="InterPro" id="IPR013986">
    <property type="entry name" value="DExx_box_DNA_helicase_dom_sf"/>
</dbReference>
<dbReference type="GO" id="GO:0000724">
    <property type="term" value="P:double-strand break repair via homologous recombination"/>
    <property type="evidence" value="ECO:0007669"/>
    <property type="project" value="UniProtKB-UniRule"/>
</dbReference>
<gene>
    <name evidence="10 12" type="primary">recC</name>
    <name evidence="12" type="ORF">NCTC12742_00168</name>
</gene>
<dbReference type="GO" id="GO:0003677">
    <property type="term" value="F:DNA binding"/>
    <property type="evidence" value="ECO:0007669"/>
    <property type="project" value="UniProtKB-UniRule"/>
</dbReference>
<dbReference type="InterPro" id="IPR006697">
    <property type="entry name" value="RecC"/>
</dbReference>
<accession>A0A3S4Z1G6</accession>
<keyword evidence="2 10" id="KW-0547">Nucleotide-binding</keyword>
<evidence type="ECO:0000256" key="9">
    <source>
        <dbReference type="ARBA" id="ARBA00023204"/>
    </source>
</evidence>
<keyword evidence="9 10" id="KW-0234">DNA repair</keyword>
<sequence length="1066" mass="121058">MLYLHQSNRLEVLAGIFAQLQSLLPLDDPFASEEVVVQSQGMRRYLNAYLARRLGVAANLKFSLPAGLAWRLMRDFIPGVPALSPFSADVVVWRLLDLFGSSRFKDDAQFEPVRAALSEYLGNGDAAAYQLAAQLADVFDQYLVYRPQWIDAWQQGKLVGLGEDEAWQAALWRFLGDGMQGVPHRVALWQQLLGSLSADKLPERFFVFGVAAMAPMYLQLLQAVAQHCDVHILALNPSSGYWGDVIDAAQILKNKGDIDLSQSGHPLLASLGKQGRDFFDALSEMPDVEERGYYDDVESGSLLRRLQYQIQTLQMPSENLTENGLEDGSIQVCSAHSPLRELQVLKTKLLRVLNEHPDWQPHDIAVLMPDIQPYMPYIEVVFGQEQDGAQKLPYSVSDVKVSRRQPLFYVLEQVFDLLQSRFEADKLLPLLDSHLVLARFNLSREDLPLLMDTVTQLNIHWGVDKAMRGSDALFTWQQGLDRLILGWMLPENGNGLWQGISAWHGDVNHLAVFEGFAEFIRVLSDTFKEWAQPAEVPVWIERIRKLIQDLTMPDADSQYAVQQLEQSLARWQEETVLAGFTGILSQETVIRHVEHFLGSESQAGFLRGGITFCSMVPMRNLPFKMICLLGLNDGDFPRNTKAAAFDLIAKYPQKGDRSRRDDDRYLFLEAIISAREILYLSYLGKNIENNNDKAPSALLAELIDTIAEMTGQEASVLSESWVENHYLQPFSRNYFSKEADNKATQRSIRQDYAEALNRPSGEIPAFFNPDSFPKPEPIEEQMNITQSEFLSFWRNPVKAWLRRTLGWSGMYTEQVWEAEEPFKPNCNAKIMARYIDARKNHADFTDVAEKLEAESFFPADKLGGLWQESFRLSALSLDAALVGSKKIPARAYRLQIGRFCLEGSLENVYENGQIIYLYQNLNAPQTIELMLEHLIFCAVRPSEIQTYATHIVQADCKVSDYPEIDKDQAEAILQKWLEYYVWGQARPLPFFAKLSIEAAKTKIKDEKKAREGIVFEYQNGQSGKAPCEYDEVKLVFGRDKILPVSTPLFWNMIDDLLVTLVKLIGL</sequence>
<keyword evidence="3 10" id="KW-0227">DNA damage</keyword>
<comment type="miscellaneous">
    <text evidence="10">In the RecBCD complex, RecB has a slow 3'-5' helicase, an exonuclease activity and loads RecA onto ssDNA, RecD has a fast 5'-3' helicase activity, while RecC stimulates the ATPase and processivity of the RecB helicase and contributes to recognition of the Chi site.</text>
</comment>
<dbReference type="NCBIfam" id="TIGR01450">
    <property type="entry name" value="recC"/>
    <property type="match status" value="1"/>
</dbReference>
<keyword evidence="1 10" id="KW-0540">Nuclease</keyword>
<dbReference type="SUPFAM" id="SSF52540">
    <property type="entry name" value="P-loop containing nucleoside triphosphate hydrolases"/>
    <property type="match status" value="2"/>
</dbReference>
<comment type="subunit">
    <text evidence="10">Heterotrimer of RecB, RecC and RecD. All subunits contribute to DNA-binding.</text>
</comment>
<evidence type="ECO:0000256" key="6">
    <source>
        <dbReference type="ARBA" id="ARBA00022839"/>
    </source>
</evidence>
<evidence type="ECO:0000256" key="1">
    <source>
        <dbReference type="ARBA" id="ARBA00022722"/>
    </source>
</evidence>
<protein>
    <recommendedName>
        <fullName evidence="10">RecBCD enzyme subunit RecC</fullName>
    </recommendedName>
    <alternativeName>
        <fullName evidence="10">Exonuclease V subunit RecC</fullName>
        <shortName evidence="10">ExoV subunit RecC</shortName>
    </alternativeName>
    <alternativeName>
        <fullName evidence="10">Helicase/nuclease RecBCD subunit RecC</fullName>
    </alternativeName>
</protein>
<evidence type="ECO:0000256" key="10">
    <source>
        <dbReference type="HAMAP-Rule" id="MF_01486"/>
    </source>
</evidence>
<comment type="function">
    <text evidence="10">A helicase/nuclease that prepares dsDNA breaks (DSB) for recombinational DNA repair. Binds to DSBs and unwinds DNA via a highly rapid and processive ATP-dependent bidirectional helicase activity. Unwinds dsDNA until it encounters a Chi (crossover hotspot instigator) sequence from the 3' direction. Cuts ssDNA a few nucleotides 3' to the Chi site. The properties and activities of the enzyme are changed at Chi. The Chi-altered holoenzyme produces a long 3'-ssDNA overhang and facilitates RecA-binding to the ssDNA for homologous DNA recombination and repair. Holoenzyme degrades any linearized DNA that is unable to undergo homologous recombination. In the holoenzyme this subunit recognizes the wild-type Chi sequence, and when added to isolated RecB increases its ATP-dependent helicase processivity.</text>
</comment>
<evidence type="ECO:0000313" key="12">
    <source>
        <dbReference type="EMBL" id="VEJ49376.1"/>
    </source>
</evidence>
<keyword evidence="4 10" id="KW-0378">Hydrolase</keyword>
<dbReference type="PIRSF" id="PIRSF000980">
    <property type="entry name" value="RecC"/>
    <property type="match status" value="1"/>
</dbReference>
<dbReference type="GO" id="GO:0009338">
    <property type="term" value="C:exodeoxyribonuclease V complex"/>
    <property type="evidence" value="ECO:0007669"/>
    <property type="project" value="InterPro"/>
</dbReference>
<keyword evidence="5 10" id="KW-0347">Helicase</keyword>
<dbReference type="PANTHER" id="PTHR30591">
    <property type="entry name" value="RECBCD ENZYME SUBUNIT RECC"/>
    <property type="match status" value="1"/>
</dbReference>
<dbReference type="GO" id="GO:0003678">
    <property type="term" value="F:DNA helicase activity"/>
    <property type="evidence" value="ECO:0007669"/>
    <property type="project" value="UniProtKB-UniRule"/>
</dbReference>
<dbReference type="Gene3D" id="1.10.10.160">
    <property type="match status" value="1"/>
</dbReference>
<organism evidence="12 13">
    <name type="scientific">Neisseria weaveri</name>
    <dbReference type="NCBI Taxonomy" id="28091"/>
    <lineage>
        <taxon>Bacteria</taxon>
        <taxon>Pseudomonadati</taxon>
        <taxon>Pseudomonadota</taxon>
        <taxon>Betaproteobacteria</taxon>
        <taxon>Neisseriales</taxon>
        <taxon>Neisseriaceae</taxon>
        <taxon>Neisseria</taxon>
    </lineage>
</organism>
<dbReference type="SUPFAM" id="SSF52980">
    <property type="entry name" value="Restriction endonuclease-like"/>
    <property type="match status" value="1"/>
</dbReference>
<dbReference type="GO" id="GO:0005524">
    <property type="term" value="F:ATP binding"/>
    <property type="evidence" value="ECO:0007669"/>
    <property type="project" value="UniProtKB-UniRule"/>
</dbReference>
<dbReference type="Pfam" id="PF17946">
    <property type="entry name" value="RecC_C"/>
    <property type="match status" value="1"/>
</dbReference>
<dbReference type="HAMAP" id="MF_01486">
    <property type="entry name" value="RecC"/>
    <property type="match status" value="1"/>
</dbReference>
<evidence type="ECO:0000256" key="5">
    <source>
        <dbReference type="ARBA" id="ARBA00022806"/>
    </source>
</evidence>
<dbReference type="InterPro" id="IPR041500">
    <property type="entry name" value="RecC_C"/>
</dbReference>
<keyword evidence="7 10" id="KW-0067">ATP-binding</keyword>
<dbReference type="GO" id="GO:0008854">
    <property type="term" value="F:exodeoxyribonuclease V activity"/>
    <property type="evidence" value="ECO:0007669"/>
    <property type="project" value="InterPro"/>
</dbReference>
<dbReference type="InterPro" id="IPR011335">
    <property type="entry name" value="Restrct_endonuc-II-like"/>
</dbReference>
<name>A0A3S4Z1G6_9NEIS</name>
<dbReference type="STRING" id="28091.SAMEA3174300_00854"/>
<proteinExistence type="inferred from homology"/>
<dbReference type="Proteomes" id="UP000272771">
    <property type="component" value="Chromosome"/>
</dbReference>
<evidence type="ECO:0000256" key="4">
    <source>
        <dbReference type="ARBA" id="ARBA00022801"/>
    </source>
</evidence>
<comment type="similarity">
    <text evidence="10">Belongs to the RecC family.</text>
</comment>